<gene>
    <name evidence="8" type="ORF">EJB05_42653</name>
</gene>
<dbReference type="InterPro" id="IPR036576">
    <property type="entry name" value="WRKY_dom_sf"/>
</dbReference>
<dbReference type="GO" id="GO:0005634">
    <property type="term" value="C:nucleus"/>
    <property type="evidence" value="ECO:0007669"/>
    <property type="project" value="UniProtKB-SubCell"/>
</dbReference>
<keyword evidence="4" id="KW-0804">Transcription</keyword>
<evidence type="ECO:0000256" key="2">
    <source>
        <dbReference type="ARBA" id="ARBA00023015"/>
    </source>
</evidence>
<dbReference type="GO" id="GO:0010150">
    <property type="term" value="P:leaf senescence"/>
    <property type="evidence" value="ECO:0007669"/>
    <property type="project" value="UniProtKB-ARBA"/>
</dbReference>
<dbReference type="PROSITE" id="PS50811">
    <property type="entry name" value="WRKY"/>
    <property type="match status" value="1"/>
</dbReference>
<sequence>MESVDGNNEDSRLVVTHLNRIKDLIMQLEMHLGASQDICKHLASQIFSVTERSIGLITSTNLDIGWKHSNVPFKTTQKRAMVEKRRHQVRVDSAAAGVIPVDDGHSWRKYGQKEILGAKHPRAYYRCTHRHSQGCTATKQVQRTDEDPALFDVTYYGSHTCNRTTDTAAGQATQLPEHNPHAAHSLLPNLSAGFTVKTESLAAATEPQCWEVTTPLCISSMPASAAPERSLMISAPSTSENWAVSPATSDSNHVVSLPPFEAAAGDDATWQDQSELQKVVSAFVTARAPVSAADIIDDFVDMDISSFFI</sequence>
<keyword evidence="3" id="KW-0238">DNA-binding</keyword>
<dbReference type="SMART" id="SM00774">
    <property type="entry name" value="WRKY"/>
    <property type="match status" value="1"/>
</dbReference>
<keyword evidence="5" id="KW-0539">Nucleus</keyword>
<dbReference type="InterPro" id="IPR044810">
    <property type="entry name" value="WRKY_plant"/>
</dbReference>
<comment type="similarity">
    <text evidence="6">Belongs to the WRKY group III family.</text>
</comment>
<feature type="non-terminal residue" evidence="8">
    <location>
        <position position="1"/>
    </location>
</feature>
<dbReference type="OrthoDB" id="1888929at2759"/>
<dbReference type="GO" id="GO:0009751">
    <property type="term" value="P:response to salicylic acid"/>
    <property type="evidence" value="ECO:0007669"/>
    <property type="project" value="UniProtKB-ARBA"/>
</dbReference>
<organism evidence="8 9">
    <name type="scientific">Eragrostis curvula</name>
    <name type="common">weeping love grass</name>
    <dbReference type="NCBI Taxonomy" id="38414"/>
    <lineage>
        <taxon>Eukaryota</taxon>
        <taxon>Viridiplantae</taxon>
        <taxon>Streptophyta</taxon>
        <taxon>Embryophyta</taxon>
        <taxon>Tracheophyta</taxon>
        <taxon>Spermatophyta</taxon>
        <taxon>Magnoliopsida</taxon>
        <taxon>Liliopsida</taxon>
        <taxon>Poales</taxon>
        <taxon>Poaceae</taxon>
        <taxon>PACMAD clade</taxon>
        <taxon>Chloridoideae</taxon>
        <taxon>Eragrostideae</taxon>
        <taxon>Eragrostidinae</taxon>
        <taxon>Eragrostis</taxon>
    </lineage>
</organism>
<dbReference type="Pfam" id="PF03106">
    <property type="entry name" value="WRKY"/>
    <property type="match status" value="1"/>
</dbReference>
<protein>
    <submittedName>
        <fullName evidence="8">EcWRKY-36</fullName>
    </submittedName>
</protein>
<dbReference type="GO" id="GO:0000976">
    <property type="term" value="F:transcription cis-regulatory region binding"/>
    <property type="evidence" value="ECO:0007669"/>
    <property type="project" value="TreeGrafter"/>
</dbReference>
<evidence type="ECO:0000259" key="7">
    <source>
        <dbReference type="PROSITE" id="PS50811"/>
    </source>
</evidence>
<comment type="subcellular location">
    <subcellularLocation>
        <location evidence="1">Nucleus</location>
    </subcellularLocation>
</comment>
<comment type="caution">
    <text evidence="8">The sequence shown here is derived from an EMBL/GenBank/DDBJ whole genome shotgun (WGS) entry which is preliminary data.</text>
</comment>
<evidence type="ECO:0000313" key="9">
    <source>
        <dbReference type="Proteomes" id="UP000324897"/>
    </source>
</evidence>
<dbReference type="PANTHER" id="PTHR32096">
    <property type="entry name" value="WRKY TRANSCRIPTION FACTOR 30-RELATED-RELATED"/>
    <property type="match status" value="1"/>
</dbReference>
<evidence type="ECO:0000256" key="6">
    <source>
        <dbReference type="ARBA" id="ARBA00060850"/>
    </source>
</evidence>
<keyword evidence="2" id="KW-0805">Transcription regulation</keyword>
<keyword evidence="9" id="KW-1185">Reference proteome</keyword>
<dbReference type="InterPro" id="IPR003657">
    <property type="entry name" value="WRKY_dom"/>
</dbReference>
<accession>A0A5J9TCZ0</accession>
<evidence type="ECO:0000256" key="4">
    <source>
        <dbReference type="ARBA" id="ARBA00023163"/>
    </source>
</evidence>
<proteinExistence type="inferred from homology"/>
<dbReference type="Gramene" id="TVU09205">
    <property type="protein sequence ID" value="TVU09205"/>
    <property type="gene ID" value="EJB05_42653"/>
</dbReference>
<dbReference type="PANTHER" id="PTHR32096:SF151">
    <property type="entry name" value="OS01G0656400 PROTEIN"/>
    <property type="match status" value="1"/>
</dbReference>
<dbReference type="AlphaFoldDB" id="A0A5J9TCZ0"/>
<dbReference type="FunFam" id="2.20.25.80:FF:000009">
    <property type="entry name" value="WRKY transcription factor 53"/>
    <property type="match status" value="1"/>
</dbReference>
<reference evidence="8 9" key="1">
    <citation type="journal article" date="2019" name="Sci. Rep.">
        <title>A high-quality genome of Eragrostis curvula grass provides insights into Poaceae evolution and supports new strategies to enhance forage quality.</title>
        <authorList>
            <person name="Carballo J."/>
            <person name="Santos B.A.C.M."/>
            <person name="Zappacosta D."/>
            <person name="Garbus I."/>
            <person name="Selva J.P."/>
            <person name="Gallo C.A."/>
            <person name="Diaz A."/>
            <person name="Albertini E."/>
            <person name="Caccamo M."/>
            <person name="Echenique V."/>
        </authorList>
    </citation>
    <scope>NUCLEOTIDE SEQUENCE [LARGE SCALE GENOMIC DNA]</scope>
    <source>
        <strain evidence="9">cv. Victoria</strain>
        <tissue evidence="8">Leaf</tissue>
    </source>
</reference>
<dbReference type="GO" id="GO:0003700">
    <property type="term" value="F:DNA-binding transcription factor activity"/>
    <property type="evidence" value="ECO:0007669"/>
    <property type="project" value="InterPro"/>
</dbReference>
<dbReference type="Gene3D" id="2.20.25.80">
    <property type="entry name" value="WRKY domain"/>
    <property type="match status" value="1"/>
</dbReference>
<evidence type="ECO:0000256" key="5">
    <source>
        <dbReference type="ARBA" id="ARBA00023242"/>
    </source>
</evidence>
<dbReference type="Proteomes" id="UP000324897">
    <property type="component" value="Chromosome 3"/>
</dbReference>
<dbReference type="GO" id="GO:0042542">
    <property type="term" value="P:response to hydrogen peroxide"/>
    <property type="evidence" value="ECO:0007669"/>
    <property type="project" value="UniProtKB-ARBA"/>
</dbReference>
<feature type="domain" description="WRKY" evidence="7">
    <location>
        <begin position="96"/>
        <end position="164"/>
    </location>
</feature>
<evidence type="ECO:0000256" key="1">
    <source>
        <dbReference type="ARBA" id="ARBA00004123"/>
    </source>
</evidence>
<dbReference type="EMBL" id="RWGY01000039">
    <property type="protein sequence ID" value="TVU09205.1"/>
    <property type="molecule type" value="Genomic_DNA"/>
</dbReference>
<evidence type="ECO:0000256" key="3">
    <source>
        <dbReference type="ARBA" id="ARBA00023125"/>
    </source>
</evidence>
<dbReference type="GO" id="GO:0010193">
    <property type="term" value="P:response to ozone"/>
    <property type="evidence" value="ECO:0007669"/>
    <property type="project" value="UniProtKB-ARBA"/>
</dbReference>
<dbReference type="SUPFAM" id="SSF118290">
    <property type="entry name" value="WRKY DNA-binding domain"/>
    <property type="match status" value="1"/>
</dbReference>
<evidence type="ECO:0000313" key="8">
    <source>
        <dbReference type="EMBL" id="TVU09205.1"/>
    </source>
</evidence>
<name>A0A5J9TCZ0_9POAL</name>